<organism evidence="3">
    <name type="scientific">Oryza sativa subsp. japonica</name>
    <name type="common">Rice</name>
    <dbReference type="NCBI Taxonomy" id="39947"/>
    <lineage>
        <taxon>Eukaryota</taxon>
        <taxon>Viridiplantae</taxon>
        <taxon>Streptophyta</taxon>
        <taxon>Embryophyta</taxon>
        <taxon>Tracheophyta</taxon>
        <taxon>Spermatophyta</taxon>
        <taxon>Magnoliopsida</taxon>
        <taxon>Liliopsida</taxon>
        <taxon>Poales</taxon>
        <taxon>Poaceae</taxon>
        <taxon>BOP clade</taxon>
        <taxon>Oryzoideae</taxon>
        <taxon>Oryzeae</taxon>
        <taxon>Oryzinae</taxon>
        <taxon>Oryza</taxon>
        <taxon>Oryza sativa</taxon>
    </lineage>
</organism>
<dbReference type="InterPro" id="IPR036691">
    <property type="entry name" value="Endo/exonu/phosph_ase_sf"/>
</dbReference>
<feature type="domain" description="Reverse transcriptase" evidence="1">
    <location>
        <begin position="394"/>
        <end position="523"/>
    </location>
</feature>
<dbReference type="Proteomes" id="UP000007752">
    <property type="component" value="Chromosome 8"/>
</dbReference>
<dbReference type="CDD" id="cd01650">
    <property type="entry name" value="RT_nLTR_like"/>
    <property type="match status" value="1"/>
</dbReference>
<dbReference type="Pfam" id="PF13966">
    <property type="entry name" value="zf-RVT"/>
    <property type="match status" value="1"/>
</dbReference>
<evidence type="ECO:0000259" key="1">
    <source>
        <dbReference type="Pfam" id="PF00078"/>
    </source>
</evidence>
<dbReference type="AlphaFoldDB" id="B9G0K7"/>
<feature type="domain" description="Reverse transcriptase zinc-binding" evidence="2">
    <location>
        <begin position="619"/>
        <end position="702"/>
    </location>
</feature>
<dbReference type="InterPro" id="IPR000477">
    <property type="entry name" value="RT_dom"/>
</dbReference>
<accession>B9G0K7</accession>
<dbReference type="Gene3D" id="3.60.10.10">
    <property type="entry name" value="Endonuclease/exonuclease/phosphatase"/>
    <property type="match status" value="1"/>
</dbReference>
<dbReference type="SUPFAM" id="SSF56219">
    <property type="entry name" value="DNase I-like"/>
    <property type="match status" value="1"/>
</dbReference>
<dbReference type="EMBL" id="CM000145">
    <property type="protein sequence ID" value="EEE68574.1"/>
    <property type="molecule type" value="Genomic_DNA"/>
</dbReference>
<protein>
    <recommendedName>
        <fullName evidence="4">Reverse transcriptase domain-containing protein</fullName>
    </recommendedName>
</protein>
<proteinExistence type="predicted"/>
<dbReference type="InterPro" id="IPR026960">
    <property type="entry name" value="RVT-Znf"/>
</dbReference>
<name>B9G0K7_ORYSJ</name>
<dbReference type="PANTHER" id="PTHR19446">
    <property type="entry name" value="REVERSE TRANSCRIPTASES"/>
    <property type="match status" value="1"/>
</dbReference>
<dbReference type="Pfam" id="PF00078">
    <property type="entry name" value="RVT_1"/>
    <property type="match status" value="1"/>
</dbReference>
<evidence type="ECO:0000313" key="3">
    <source>
        <dbReference type="EMBL" id="EEE68574.1"/>
    </source>
</evidence>
<gene>
    <name evidence="3" type="ORF">OsJ_27069</name>
</gene>
<reference evidence="3" key="1">
    <citation type="journal article" date="2005" name="PLoS Biol.">
        <title>The genomes of Oryza sativa: a history of duplications.</title>
        <authorList>
            <person name="Yu J."/>
            <person name="Wang J."/>
            <person name="Lin W."/>
            <person name="Li S."/>
            <person name="Li H."/>
            <person name="Zhou J."/>
            <person name="Ni P."/>
            <person name="Dong W."/>
            <person name="Hu S."/>
            <person name="Zeng C."/>
            <person name="Zhang J."/>
            <person name="Zhang Y."/>
            <person name="Li R."/>
            <person name="Xu Z."/>
            <person name="Li S."/>
            <person name="Li X."/>
            <person name="Zheng H."/>
            <person name="Cong L."/>
            <person name="Lin L."/>
            <person name="Yin J."/>
            <person name="Geng J."/>
            <person name="Li G."/>
            <person name="Shi J."/>
            <person name="Liu J."/>
            <person name="Lv H."/>
            <person name="Li J."/>
            <person name="Wang J."/>
            <person name="Deng Y."/>
            <person name="Ran L."/>
            <person name="Shi X."/>
            <person name="Wang X."/>
            <person name="Wu Q."/>
            <person name="Li C."/>
            <person name="Ren X."/>
            <person name="Wang J."/>
            <person name="Wang X."/>
            <person name="Li D."/>
            <person name="Liu D."/>
            <person name="Zhang X."/>
            <person name="Ji Z."/>
            <person name="Zhao W."/>
            <person name="Sun Y."/>
            <person name="Zhang Z."/>
            <person name="Bao J."/>
            <person name="Han Y."/>
            <person name="Dong L."/>
            <person name="Ji J."/>
            <person name="Chen P."/>
            <person name="Wu S."/>
            <person name="Liu J."/>
            <person name="Xiao Y."/>
            <person name="Bu D."/>
            <person name="Tan J."/>
            <person name="Yang L."/>
            <person name="Ye C."/>
            <person name="Zhang J."/>
            <person name="Xu J."/>
            <person name="Zhou Y."/>
            <person name="Yu Y."/>
            <person name="Zhang B."/>
            <person name="Zhuang S."/>
            <person name="Wei H."/>
            <person name="Liu B."/>
            <person name="Lei M."/>
            <person name="Yu H."/>
            <person name="Li Y."/>
            <person name="Xu H."/>
            <person name="Wei S."/>
            <person name="He X."/>
            <person name="Fang L."/>
            <person name="Zhang Z."/>
            <person name="Zhang Y."/>
            <person name="Huang X."/>
            <person name="Su Z."/>
            <person name="Tong W."/>
            <person name="Li J."/>
            <person name="Tong Z."/>
            <person name="Li S."/>
            <person name="Ye J."/>
            <person name="Wang L."/>
            <person name="Fang L."/>
            <person name="Lei T."/>
            <person name="Chen C."/>
            <person name="Chen H."/>
            <person name="Xu Z."/>
            <person name="Li H."/>
            <person name="Huang H."/>
            <person name="Zhang F."/>
            <person name="Xu H."/>
            <person name="Li N."/>
            <person name="Zhao C."/>
            <person name="Li S."/>
            <person name="Dong L."/>
            <person name="Huang Y."/>
            <person name="Li L."/>
            <person name="Xi Y."/>
            <person name="Qi Q."/>
            <person name="Li W."/>
            <person name="Zhang B."/>
            <person name="Hu W."/>
            <person name="Zhang Y."/>
            <person name="Tian X."/>
            <person name="Jiao Y."/>
            <person name="Liang X."/>
            <person name="Jin J."/>
            <person name="Gao L."/>
            <person name="Zheng W."/>
            <person name="Hao B."/>
            <person name="Liu S."/>
            <person name="Wang W."/>
            <person name="Yuan L."/>
            <person name="Cao M."/>
            <person name="McDermott J."/>
            <person name="Samudrala R."/>
            <person name="Wang J."/>
            <person name="Wong G.K."/>
            <person name="Yang H."/>
        </authorList>
    </citation>
    <scope>NUCLEOTIDE SEQUENCE [LARGE SCALE GENOMIC DNA]</scope>
</reference>
<evidence type="ECO:0008006" key="4">
    <source>
        <dbReference type="Google" id="ProtNLM"/>
    </source>
</evidence>
<reference evidence="3" key="2">
    <citation type="submission" date="2008-12" db="EMBL/GenBank/DDBJ databases">
        <title>Improved gene annotation of the rice (Oryza sativa) genomes.</title>
        <authorList>
            <person name="Wang J."/>
            <person name="Li R."/>
            <person name="Fan W."/>
            <person name="Huang Q."/>
            <person name="Zhang J."/>
            <person name="Zhou Y."/>
            <person name="Hu Y."/>
            <person name="Zi S."/>
            <person name="Li J."/>
            <person name="Ni P."/>
            <person name="Zheng H."/>
            <person name="Zhang Y."/>
            <person name="Zhao M."/>
            <person name="Hao Q."/>
            <person name="McDermott J."/>
            <person name="Samudrala R."/>
            <person name="Kristiansen K."/>
            <person name="Wong G.K.-S."/>
        </authorList>
    </citation>
    <scope>NUCLEOTIDE SEQUENCE</scope>
</reference>
<evidence type="ECO:0000259" key="2">
    <source>
        <dbReference type="Pfam" id="PF13966"/>
    </source>
</evidence>
<sequence length="795" mass="92255">MERGLITAWRNAKFKAALTCSFHSTIDQTSFLITNIYAPHANSERQEVFDLLTALRTTRLEPWMRIGDFNIYRFPHEKNNDSINTRGMEEFNSWINGEGLFDIDIPSRKFTWSNKRRCPTSVKLDRVLIDTAWNQTFANASAKALIATTSDHIPILAEFSDNCSKSDIFRLENYWLQMPDFIAMTETNWSRGTRPLTAISKLNHKLRRLRASTKAWNRNKRSIPTLLSANKDTLEYLDKIEEWRQLTDLEYYLRQRIQKHCNELNDFITQKWKRRARIRFCTLGDENTRFYHTLASVSRQKNSIRLFIEDGVKFYDDSKKLDIVTSFFRQLFSETSPSDPTFTLPLLYPQQECLQSLCTPFTKEEIVKVIHIFQDLFDNNIDLSGVNQSYITLIPKVTAAAHIKDFRPISLLHSVPKLLSKTLTNRLQKEILKLIDPMQSGFIRGRSITENFILASELVQSALKGKKPMIVLKLDFHKAFDTVSWDALFRIMEARGFPDKRIGWIKALLCTGKAQITNNGQKGEQIQRYLKHTVQLLPRSSDTPTWKLIISQFNTLSAATQDCTVDSQFTQNSWHVKLHPNLSYQAELELHSLMQILHRLSPIPEIPDTRVLLHSVPKFSTSNAYQLLTYHGALWKPAEYVWIHTIPQNCKIFLWLAFKDRLNTKANMVSKCWSEDPHCPLCPALESADHIILRCKNANSLWEKMNLLHLANHSESSSAFLQAVVDRNHSNRGIEPIWFAACAYTLWKARNNMIFERQIDNMQFIIQQISDTLKLRSMRANEATKERILSWCAGL</sequence>